<evidence type="ECO:0000313" key="1">
    <source>
        <dbReference type="EMBL" id="EGZ28923.1"/>
    </source>
</evidence>
<gene>
    <name evidence="1" type="ORF">PHYSODRAFT_468112</name>
</gene>
<organism evidence="1 2">
    <name type="scientific">Phytophthora sojae (strain P6497)</name>
    <name type="common">Soybean stem and root rot agent</name>
    <name type="synonym">Phytophthora megasperma f. sp. glycines</name>
    <dbReference type="NCBI Taxonomy" id="1094619"/>
    <lineage>
        <taxon>Eukaryota</taxon>
        <taxon>Sar</taxon>
        <taxon>Stramenopiles</taxon>
        <taxon>Oomycota</taxon>
        <taxon>Peronosporomycetes</taxon>
        <taxon>Peronosporales</taxon>
        <taxon>Peronosporaceae</taxon>
        <taxon>Phytophthora</taxon>
    </lineage>
</organism>
<dbReference type="KEGG" id="psoj:PHYSODRAFT_468112"/>
<sequence>SVENLDVVKYLGEYRFECAWAAMIKAARAGHIYILQWHHEHGSMCIPYAEGQAASYVKLSSVKWLHVNRA</sequence>
<dbReference type="GeneID" id="20653646"/>
<evidence type="ECO:0000313" key="2">
    <source>
        <dbReference type="Proteomes" id="UP000002640"/>
    </source>
</evidence>
<feature type="non-terminal residue" evidence="1">
    <location>
        <position position="1"/>
    </location>
</feature>
<reference evidence="1 2" key="1">
    <citation type="journal article" date="2006" name="Science">
        <title>Phytophthora genome sequences uncover evolutionary origins and mechanisms of pathogenesis.</title>
        <authorList>
            <person name="Tyler B.M."/>
            <person name="Tripathy S."/>
            <person name="Zhang X."/>
            <person name="Dehal P."/>
            <person name="Jiang R.H."/>
            <person name="Aerts A."/>
            <person name="Arredondo F.D."/>
            <person name="Baxter L."/>
            <person name="Bensasson D."/>
            <person name="Beynon J.L."/>
            <person name="Chapman J."/>
            <person name="Damasceno C.M."/>
            <person name="Dorrance A.E."/>
            <person name="Dou D."/>
            <person name="Dickerman A.W."/>
            <person name="Dubchak I.L."/>
            <person name="Garbelotto M."/>
            <person name="Gijzen M."/>
            <person name="Gordon S.G."/>
            <person name="Govers F."/>
            <person name="Grunwald N.J."/>
            <person name="Huang W."/>
            <person name="Ivors K.L."/>
            <person name="Jones R.W."/>
            <person name="Kamoun S."/>
            <person name="Krampis K."/>
            <person name="Lamour K.H."/>
            <person name="Lee M.K."/>
            <person name="McDonald W.H."/>
            <person name="Medina M."/>
            <person name="Meijer H.J."/>
            <person name="Nordberg E.K."/>
            <person name="Maclean D.J."/>
            <person name="Ospina-Giraldo M.D."/>
            <person name="Morris P.F."/>
            <person name="Phuntumart V."/>
            <person name="Putnam N.H."/>
            <person name="Rash S."/>
            <person name="Rose J.K."/>
            <person name="Sakihama Y."/>
            <person name="Salamov A.A."/>
            <person name="Savidor A."/>
            <person name="Scheuring C.F."/>
            <person name="Smith B.M."/>
            <person name="Sobral B.W."/>
            <person name="Terry A."/>
            <person name="Torto-Alalibo T.A."/>
            <person name="Win J."/>
            <person name="Xu Z."/>
            <person name="Zhang H."/>
            <person name="Grigoriev I.V."/>
            <person name="Rokhsar D.S."/>
            <person name="Boore J.L."/>
        </authorList>
    </citation>
    <scope>NUCLEOTIDE SEQUENCE [LARGE SCALE GENOMIC DNA]</scope>
    <source>
        <strain evidence="1 2">P6497</strain>
    </source>
</reference>
<dbReference type="Proteomes" id="UP000002640">
    <property type="component" value="Unassembled WGS sequence"/>
</dbReference>
<name>G4YMP8_PHYSP</name>
<keyword evidence="2" id="KW-1185">Reference proteome</keyword>
<proteinExistence type="predicted"/>
<dbReference type="RefSeq" id="XP_009516198.1">
    <property type="nucleotide sequence ID" value="XM_009517903.1"/>
</dbReference>
<dbReference type="SMR" id="G4YMP8"/>
<dbReference type="InParanoid" id="G4YMP8"/>
<protein>
    <submittedName>
        <fullName evidence="1">Uncharacterized protein</fullName>
    </submittedName>
</protein>
<dbReference type="AlphaFoldDB" id="G4YMP8"/>
<accession>G4YMP8</accession>
<dbReference type="EMBL" id="JH159151">
    <property type="protein sequence ID" value="EGZ28923.1"/>
    <property type="molecule type" value="Genomic_DNA"/>
</dbReference>